<keyword evidence="1" id="KW-0812">Transmembrane</keyword>
<dbReference type="Pfam" id="PF12730">
    <property type="entry name" value="ABC2_membrane_4"/>
    <property type="match status" value="1"/>
</dbReference>
<evidence type="ECO:0008006" key="3">
    <source>
        <dbReference type="Google" id="ProtNLM"/>
    </source>
</evidence>
<reference evidence="2" key="1">
    <citation type="submission" date="2020-02" db="EMBL/GenBank/DDBJ databases">
        <authorList>
            <person name="Meier V. D."/>
        </authorList>
    </citation>
    <scope>NUCLEOTIDE SEQUENCE</scope>
    <source>
        <strain evidence="2">AVDCRST_MAG61</strain>
    </source>
</reference>
<feature type="transmembrane region" description="Helical" evidence="1">
    <location>
        <begin position="151"/>
        <end position="172"/>
    </location>
</feature>
<name>A0A6J4K1Z5_9ACTN</name>
<feature type="transmembrane region" description="Helical" evidence="1">
    <location>
        <begin position="179"/>
        <end position="205"/>
    </location>
</feature>
<keyword evidence="1" id="KW-1133">Transmembrane helix</keyword>
<sequence>MNAALEFELLKARRAGVFRWGAVTVAAGVPALCALFFLLARSGGTSPSAAKAAAMIPALDAPGLVAMAGQVLTVAVLLAAGIATSWSFGREHVDGAIASLFATATPRPAIAAAKFFVLIGWASGTVLAAVVLTVVSGLLLGLPFDREVLDAAVRAVLAGLLAALLALPLGLVASWRRSYLAGFVVLLFVVVVTQVVTAMGGGHWFPYAVPSLWAGMGGEEAARAVSALGLLSAPLVAALGVAATVRWWSTFEER</sequence>
<proteinExistence type="predicted"/>
<accession>A0A6J4K1Z5</accession>
<feature type="transmembrane region" description="Helical" evidence="1">
    <location>
        <begin position="225"/>
        <end position="248"/>
    </location>
</feature>
<dbReference type="AlphaFoldDB" id="A0A6J4K1Z5"/>
<evidence type="ECO:0000256" key="1">
    <source>
        <dbReference type="SAM" id="Phobius"/>
    </source>
</evidence>
<feature type="transmembrane region" description="Helical" evidence="1">
    <location>
        <begin position="20"/>
        <end position="41"/>
    </location>
</feature>
<dbReference type="EMBL" id="CADCTT010000057">
    <property type="protein sequence ID" value="CAA9293683.1"/>
    <property type="molecule type" value="Genomic_DNA"/>
</dbReference>
<keyword evidence="1" id="KW-0472">Membrane</keyword>
<feature type="transmembrane region" description="Helical" evidence="1">
    <location>
        <begin position="115"/>
        <end position="139"/>
    </location>
</feature>
<evidence type="ECO:0000313" key="2">
    <source>
        <dbReference type="EMBL" id="CAA9293683.1"/>
    </source>
</evidence>
<protein>
    <recommendedName>
        <fullName evidence="3">Efflux ABC transporter, permease protein</fullName>
    </recommendedName>
</protein>
<feature type="transmembrane region" description="Helical" evidence="1">
    <location>
        <begin position="61"/>
        <end position="83"/>
    </location>
</feature>
<organism evidence="2">
    <name type="scientific">uncultured Friedmanniella sp</name>
    <dbReference type="NCBI Taxonomy" id="335381"/>
    <lineage>
        <taxon>Bacteria</taxon>
        <taxon>Bacillati</taxon>
        <taxon>Actinomycetota</taxon>
        <taxon>Actinomycetes</taxon>
        <taxon>Propionibacteriales</taxon>
        <taxon>Nocardioidaceae</taxon>
        <taxon>Friedmanniella</taxon>
        <taxon>environmental samples</taxon>
    </lineage>
</organism>
<gene>
    <name evidence="2" type="ORF">AVDCRST_MAG61-413</name>
</gene>